<dbReference type="OrthoDB" id="185618at2759"/>
<dbReference type="Gene3D" id="2.30.29.30">
    <property type="entry name" value="Pleckstrin-homology domain (PH domain)/Phosphotyrosine-binding domain (PTB)"/>
    <property type="match status" value="1"/>
</dbReference>
<gene>
    <name evidence="3" type="ORF">BDV23DRAFT_9265</name>
</gene>
<feature type="compositionally biased region" description="Polar residues" evidence="1">
    <location>
        <begin position="1261"/>
        <end position="1271"/>
    </location>
</feature>
<dbReference type="CDD" id="cd13170">
    <property type="entry name" value="RanBD_NUP50"/>
    <property type="match status" value="1"/>
</dbReference>
<feature type="compositionally biased region" description="Low complexity" evidence="1">
    <location>
        <begin position="837"/>
        <end position="872"/>
    </location>
</feature>
<evidence type="ECO:0000259" key="2">
    <source>
        <dbReference type="PROSITE" id="PS50196"/>
    </source>
</evidence>
<dbReference type="SMART" id="SM00160">
    <property type="entry name" value="RanBD"/>
    <property type="match status" value="1"/>
</dbReference>
<feature type="compositionally biased region" description="Basic and acidic residues" evidence="1">
    <location>
        <begin position="1119"/>
        <end position="1139"/>
    </location>
</feature>
<feature type="compositionally biased region" description="Polar residues" evidence="1">
    <location>
        <begin position="513"/>
        <end position="532"/>
    </location>
</feature>
<accession>A0A5N7BVV4</accession>
<feature type="compositionally biased region" description="Polar residues" evidence="1">
    <location>
        <begin position="794"/>
        <end position="813"/>
    </location>
</feature>
<dbReference type="Pfam" id="PF00638">
    <property type="entry name" value="Ran_BP1"/>
    <property type="match status" value="1"/>
</dbReference>
<feature type="compositionally biased region" description="Low complexity" evidence="1">
    <location>
        <begin position="125"/>
        <end position="136"/>
    </location>
</feature>
<name>A0A5N7BVV4_PETAA</name>
<dbReference type="EMBL" id="ML735321">
    <property type="protein sequence ID" value="KAE8385975.1"/>
    <property type="molecule type" value="Genomic_DNA"/>
</dbReference>
<feature type="region of interest" description="Disordered" evidence="1">
    <location>
        <begin position="682"/>
        <end position="1324"/>
    </location>
</feature>
<feature type="compositionally biased region" description="Low complexity" evidence="1">
    <location>
        <begin position="722"/>
        <end position="738"/>
    </location>
</feature>
<feature type="compositionally biased region" description="Low complexity" evidence="1">
    <location>
        <begin position="52"/>
        <end position="81"/>
    </location>
</feature>
<feature type="compositionally biased region" description="Polar residues" evidence="1">
    <location>
        <begin position="330"/>
        <end position="339"/>
    </location>
</feature>
<evidence type="ECO:0000256" key="1">
    <source>
        <dbReference type="SAM" id="MobiDB-lite"/>
    </source>
</evidence>
<feature type="compositionally biased region" description="Low complexity" evidence="1">
    <location>
        <begin position="1272"/>
        <end position="1312"/>
    </location>
</feature>
<feature type="compositionally biased region" description="Low complexity" evidence="1">
    <location>
        <begin position="1145"/>
        <end position="1158"/>
    </location>
</feature>
<feature type="compositionally biased region" description="Polar residues" evidence="1">
    <location>
        <begin position="82"/>
        <end position="109"/>
    </location>
</feature>
<dbReference type="Proteomes" id="UP000326877">
    <property type="component" value="Unassembled WGS sequence"/>
</dbReference>
<feature type="compositionally biased region" description="Low complexity" evidence="1">
    <location>
        <begin position="1237"/>
        <end position="1253"/>
    </location>
</feature>
<feature type="compositionally biased region" description="Basic and acidic residues" evidence="1">
    <location>
        <begin position="939"/>
        <end position="954"/>
    </location>
</feature>
<feature type="compositionally biased region" description="Polar residues" evidence="1">
    <location>
        <begin position="980"/>
        <end position="996"/>
    </location>
</feature>
<feature type="compositionally biased region" description="Low complexity" evidence="1">
    <location>
        <begin position="285"/>
        <end position="297"/>
    </location>
</feature>
<feature type="compositionally biased region" description="Polar residues" evidence="1">
    <location>
        <begin position="142"/>
        <end position="162"/>
    </location>
</feature>
<feature type="compositionally biased region" description="Polar residues" evidence="1">
    <location>
        <begin position="558"/>
        <end position="586"/>
    </location>
</feature>
<feature type="compositionally biased region" description="Low complexity" evidence="1">
    <location>
        <begin position="175"/>
        <end position="190"/>
    </location>
</feature>
<dbReference type="SUPFAM" id="SSF50729">
    <property type="entry name" value="PH domain-like"/>
    <property type="match status" value="1"/>
</dbReference>
<reference evidence="3" key="1">
    <citation type="submission" date="2019-04" db="EMBL/GenBank/DDBJ databases">
        <title>Friends and foes A comparative genomics studyof 23 Aspergillus species from section Flavi.</title>
        <authorList>
            <consortium name="DOE Joint Genome Institute"/>
            <person name="Kjaerbolling I."/>
            <person name="Vesth T."/>
            <person name="Frisvad J.C."/>
            <person name="Nybo J.L."/>
            <person name="Theobald S."/>
            <person name="Kildgaard S."/>
            <person name="Isbrandt T."/>
            <person name="Kuo A."/>
            <person name="Sato A."/>
            <person name="Lyhne E.K."/>
            <person name="Kogle M.E."/>
            <person name="Wiebenga A."/>
            <person name="Kun R.S."/>
            <person name="Lubbers R.J."/>
            <person name="Makela M.R."/>
            <person name="Barry K."/>
            <person name="Chovatia M."/>
            <person name="Clum A."/>
            <person name="Daum C."/>
            <person name="Haridas S."/>
            <person name="He G."/>
            <person name="LaButti K."/>
            <person name="Lipzen A."/>
            <person name="Mondo S."/>
            <person name="Riley R."/>
            <person name="Salamov A."/>
            <person name="Simmons B.A."/>
            <person name="Magnuson J.K."/>
            <person name="Henrissat B."/>
            <person name="Mortensen U.H."/>
            <person name="Larsen T.O."/>
            <person name="Devries R.P."/>
            <person name="Grigoriev I.V."/>
            <person name="Machida M."/>
            <person name="Baker S.E."/>
            <person name="Andersen M.R."/>
        </authorList>
    </citation>
    <scope>NUCLEOTIDE SEQUENCE [LARGE SCALE GENOMIC DNA]</scope>
    <source>
        <strain evidence="3">IBT 14317</strain>
    </source>
</reference>
<feature type="compositionally biased region" description="Low complexity" evidence="1">
    <location>
        <begin position="208"/>
        <end position="227"/>
    </location>
</feature>
<feature type="compositionally biased region" description="Polar residues" evidence="1">
    <location>
        <begin position="381"/>
        <end position="401"/>
    </location>
</feature>
<dbReference type="PANTHER" id="PTHR38697">
    <property type="entry name" value="NUCLEAR PORE COMPLEX PROTEIN SIMILAR TO S. CEREVISIAE NUP2 (EUROFUNG)"/>
    <property type="match status" value="1"/>
</dbReference>
<feature type="domain" description="RanBD1" evidence="2">
    <location>
        <begin position="1319"/>
        <end position="1445"/>
    </location>
</feature>
<dbReference type="PROSITE" id="PS50196">
    <property type="entry name" value="RANBD1"/>
    <property type="match status" value="1"/>
</dbReference>
<feature type="compositionally biased region" description="Low complexity" evidence="1">
    <location>
        <begin position="905"/>
        <end position="914"/>
    </location>
</feature>
<feature type="compositionally biased region" description="Polar residues" evidence="1">
    <location>
        <begin position="417"/>
        <end position="426"/>
    </location>
</feature>
<evidence type="ECO:0000313" key="3">
    <source>
        <dbReference type="EMBL" id="KAE8385975.1"/>
    </source>
</evidence>
<protein>
    <recommendedName>
        <fullName evidence="2">RanBD1 domain-containing protein</fullName>
    </recommendedName>
</protein>
<feature type="region of interest" description="Disordered" evidence="1">
    <location>
        <begin position="1"/>
        <end position="637"/>
    </location>
</feature>
<feature type="compositionally biased region" description="Polar residues" evidence="1">
    <location>
        <begin position="232"/>
        <end position="280"/>
    </location>
</feature>
<feature type="compositionally biased region" description="Basic and acidic residues" evidence="1">
    <location>
        <begin position="915"/>
        <end position="928"/>
    </location>
</feature>
<feature type="compositionally biased region" description="Basic and acidic residues" evidence="1">
    <location>
        <begin position="1089"/>
        <end position="1103"/>
    </location>
</feature>
<dbReference type="InterPro" id="IPR000156">
    <property type="entry name" value="Ran_bind_dom"/>
</dbReference>
<feature type="compositionally biased region" description="Low complexity" evidence="1">
    <location>
        <begin position="492"/>
        <end position="502"/>
    </location>
</feature>
<dbReference type="PANTHER" id="PTHR38697:SF1">
    <property type="entry name" value="NUCLEAR PORE COMPLEX PROTEIN SIMILAR TO S. CEREVISIAE NUP2 (EUROFUNG)"/>
    <property type="match status" value="1"/>
</dbReference>
<dbReference type="InterPro" id="IPR011993">
    <property type="entry name" value="PH-like_dom_sf"/>
</dbReference>
<feature type="compositionally biased region" description="Low complexity" evidence="1">
    <location>
        <begin position="601"/>
        <end position="614"/>
    </location>
</feature>
<feature type="compositionally biased region" description="Polar residues" evidence="1">
    <location>
        <begin position="1210"/>
        <end position="1221"/>
    </location>
</feature>
<dbReference type="InterPro" id="IPR053074">
    <property type="entry name" value="NPC_Nucleoporin"/>
</dbReference>
<feature type="compositionally biased region" description="Low complexity" evidence="1">
    <location>
        <begin position="427"/>
        <end position="456"/>
    </location>
</feature>
<organism evidence="3">
    <name type="scientific">Petromyces alliaceus</name>
    <name type="common">Aspergillus alliaceus</name>
    <dbReference type="NCBI Taxonomy" id="209559"/>
    <lineage>
        <taxon>Eukaryota</taxon>
        <taxon>Fungi</taxon>
        <taxon>Dikarya</taxon>
        <taxon>Ascomycota</taxon>
        <taxon>Pezizomycotina</taxon>
        <taxon>Eurotiomycetes</taxon>
        <taxon>Eurotiomycetidae</taxon>
        <taxon>Eurotiales</taxon>
        <taxon>Aspergillaceae</taxon>
        <taxon>Aspergillus</taxon>
        <taxon>Aspergillus subgen. Circumdati</taxon>
    </lineage>
</organism>
<feature type="compositionally biased region" description="Basic and acidic residues" evidence="1">
    <location>
        <begin position="406"/>
        <end position="416"/>
    </location>
</feature>
<feature type="compositionally biased region" description="Acidic residues" evidence="1">
    <location>
        <begin position="1023"/>
        <end position="1033"/>
    </location>
</feature>
<feature type="compositionally biased region" description="Acidic residues" evidence="1">
    <location>
        <begin position="929"/>
        <end position="938"/>
    </location>
</feature>
<proteinExistence type="predicted"/>
<feature type="compositionally biased region" description="Low complexity" evidence="1">
    <location>
        <begin position="340"/>
        <end position="369"/>
    </location>
</feature>
<sequence>MSKRSAQGPQGDKDTNLFDFNMNSTPDEKPQRATAAQMAQRRIKDVRRRGRPSTAAPAATTASFGGPFNSIASNSISTSSAPQPISNGFAFGQSQSFPGASSNASQPTQNGSTPFSFGSGGSGSGSSTPFNFSSSFGGSGSTASNPFSSMNTGSTSQTSDAGSFSGFKGNMFSIPPAGSSAPAQQPLPSGGLFGTESQQNSAPGGLFGSSTTGGSSGQPAATTPTPTGGIFGQNSVSSSAPSTNIFGQSVSNKPSPFEQSTAFGESMQTSPDAKNNNAQSKPPIFGGAASQSAFGASTNFASPGASPLFGGSSSKPVEAPKPLFGVKPAEQSTPSTSLFGATTQPGPTPTPASSIPAAASTAAAPSSSIFGESSLAKPATPFQNPFHSTNLFGTPASSAPAQASVDKGKEEKKPEETQPNTGFQFTPSTGGSSLFSKSASSAAPPAPSSSLFQPPSTGSLFSPKPPAEQSTYNAEQDKPKPAEGNPFGSLFAPKPASPAKPATEQKPTEQKPLPSSTSFGNLFAPKSSTSSEGVEAGGPQKSATAPPLFSAPTLGSDAAQSSGLFTSQSPLFSASTSGGKNQSPAVTSPAPAQSPFKVNGTSTASKTTSSAPTTEKISTSSFEDIRPSGLPADLDKGSKEEVEMLYRMRMLNECFKREVNRLDPAKDDFDALVQFYMRVRETIGASAGPQKRKAEDESANVDGHSAKKVKPFGGIAAPGKETSSPAPATTATGSAPSSNFGASQAAPTSGKRKLTEDQDEDTVSPGKRVNGDSTTASIFAQSFSKSKSSESSDELTNPGSTQSASPSFRPSTPDSDKPALFSTTPTSSPPKPIFAASTTTKESSSSTSLFSQPPSSPKPTFTAPSSSTTAPSNPFVLKPPGAKEAGSAPSSLPGMPKFGAGATNFFAQFQAQAAKDAEKEKEKRKAEDFDSDEEDEAEWEKRDAEERRKKREELESQATKRSKFVPGKGFVFEDADEGSDASNKTAEKVPTSSASASVFDKKTDSPAKSSNIFGHLSATPSDAENDDADDTEEASVAGEEPEDSSKDTSLAPTSEEESSQDAETKEAEVKAGAGSGTENSANDSSDDGDLTKALKKSKQDKTATSEQSASDSGAGGRSLFDRVEYNQDGKPKRQNDGEQKPLSTFFNSSKYASSFNSSGTPNPFAMKSKSEAEISDTPTSKPATPNPFANLFGSPSTPAAGTPSIFAPSASKTGADNTWKMNSPIKFATDTNAASTSKPDSSSMAPAADSPKPFSTLFGAATTSKPASSETGSPSPGFSFGGPSQPPSFLAPSTVSSAAASRASTPGMTSDTGAEESGDGDAAASLPQVNLAQSRAGEENEDIVIETRARGLKLAKEGWASQGVGFFRVLKDRTTSRGRVILRADPSGKVVLNASLVKQIDYTVKATSVHFLVPQAEGPPEQWAIRVKTKEEAERLGSAMEDTKA</sequence>
<feature type="compositionally biased region" description="Low complexity" evidence="1">
    <location>
        <begin position="776"/>
        <end position="786"/>
    </location>
</feature>